<dbReference type="InterPro" id="IPR038595">
    <property type="entry name" value="LOR_sf"/>
</dbReference>
<dbReference type="PANTHER" id="PTHR31087:SF58">
    <property type="entry name" value="OS07G0230700 PROTEIN"/>
    <property type="match status" value="1"/>
</dbReference>
<sequence length="216" mass="23583">MQQASAPPSGANPSASAVPVAYANPTVAIISPNFCTPYPVDLGIVRKVLTITDGNFVVTDVNGNTVFKVKGAHLSLRDRRVLLDAAGYPIVTFRKKLRSVHERWQVFRGDSTESSNLVFSVKQSSMIQMKTKLDVFLANNTGEYAPDFQVKGSWFERSCVIHAGNSSTIIAQMHKKHTVSSVLFGKDNFSVTVYPGVDYAFIVALIVILDEINADS</sequence>
<accession>A0A2P6R8M4</accession>
<dbReference type="SUPFAM" id="SSF54518">
    <property type="entry name" value="Tubby C-terminal domain-like"/>
    <property type="match status" value="1"/>
</dbReference>
<dbReference type="Gramene" id="PRQ42761">
    <property type="protein sequence ID" value="PRQ42761"/>
    <property type="gene ID" value="RchiOBHm_Chr3g0461171"/>
</dbReference>
<dbReference type="EMBL" id="PDCK01000041">
    <property type="protein sequence ID" value="PRQ42761.1"/>
    <property type="molecule type" value="Genomic_DNA"/>
</dbReference>
<dbReference type="PANTHER" id="PTHR31087">
    <property type="match status" value="1"/>
</dbReference>
<organism evidence="2 3">
    <name type="scientific">Rosa chinensis</name>
    <name type="common">China rose</name>
    <dbReference type="NCBI Taxonomy" id="74649"/>
    <lineage>
        <taxon>Eukaryota</taxon>
        <taxon>Viridiplantae</taxon>
        <taxon>Streptophyta</taxon>
        <taxon>Embryophyta</taxon>
        <taxon>Tracheophyta</taxon>
        <taxon>Spermatophyta</taxon>
        <taxon>Magnoliopsida</taxon>
        <taxon>eudicotyledons</taxon>
        <taxon>Gunneridae</taxon>
        <taxon>Pentapetalae</taxon>
        <taxon>rosids</taxon>
        <taxon>fabids</taxon>
        <taxon>Rosales</taxon>
        <taxon>Rosaceae</taxon>
        <taxon>Rosoideae</taxon>
        <taxon>Rosoideae incertae sedis</taxon>
        <taxon>Rosa</taxon>
    </lineage>
</organism>
<dbReference type="Gene3D" id="2.40.160.200">
    <property type="entry name" value="LURP1-related"/>
    <property type="match status" value="1"/>
</dbReference>
<dbReference type="OrthoDB" id="97518at2759"/>
<comment type="caution">
    <text evidence="2">The sequence shown here is derived from an EMBL/GenBank/DDBJ whole genome shotgun (WGS) entry which is preliminary data.</text>
</comment>
<keyword evidence="3" id="KW-1185">Reference proteome</keyword>
<dbReference type="STRING" id="74649.A0A2P6R8M4"/>
<evidence type="ECO:0000313" key="2">
    <source>
        <dbReference type="EMBL" id="PRQ42761.1"/>
    </source>
</evidence>
<comment type="similarity">
    <text evidence="1">Belongs to the LOR family.</text>
</comment>
<reference evidence="2 3" key="1">
    <citation type="journal article" date="2018" name="Nat. Genet.">
        <title>The Rosa genome provides new insights in the design of modern roses.</title>
        <authorList>
            <person name="Bendahmane M."/>
        </authorList>
    </citation>
    <scope>NUCLEOTIDE SEQUENCE [LARGE SCALE GENOMIC DNA]</scope>
    <source>
        <strain evidence="3">cv. Old Blush</strain>
    </source>
</reference>
<dbReference type="Proteomes" id="UP000238479">
    <property type="component" value="Chromosome 3"/>
</dbReference>
<dbReference type="InterPro" id="IPR007612">
    <property type="entry name" value="LOR"/>
</dbReference>
<gene>
    <name evidence="2" type="ORF">RchiOBHm_Chr3g0461171</name>
</gene>
<protein>
    <submittedName>
        <fullName evidence="2">Putative tubby-like domain-containing protein</fullName>
    </submittedName>
</protein>
<dbReference type="OMA" id="LEMKGNW"/>
<proteinExistence type="inferred from homology"/>
<name>A0A2P6R8M4_ROSCH</name>
<dbReference type="InterPro" id="IPR025659">
    <property type="entry name" value="Tubby-like_C"/>
</dbReference>
<dbReference type="Pfam" id="PF04525">
    <property type="entry name" value="LOR"/>
    <property type="match status" value="1"/>
</dbReference>
<evidence type="ECO:0000256" key="1">
    <source>
        <dbReference type="ARBA" id="ARBA00005437"/>
    </source>
</evidence>
<evidence type="ECO:0000313" key="3">
    <source>
        <dbReference type="Proteomes" id="UP000238479"/>
    </source>
</evidence>
<dbReference type="AlphaFoldDB" id="A0A2P6R8M4"/>